<dbReference type="InterPro" id="IPR038461">
    <property type="entry name" value="Schlafen_AlbA_2_dom_sf"/>
</dbReference>
<evidence type="ECO:0000313" key="3">
    <source>
        <dbReference type="Proteomes" id="UP001628281"/>
    </source>
</evidence>
<comment type="caution">
    <text evidence="2">The sequence shown here is derived from an EMBL/GenBank/DDBJ whole genome shotgun (WGS) entry which is preliminary data.</text>
</comment>
<organism evidence="2 3">
    <name type="scientific">Azospirillum argentinense</name>
    <dbReference type="NCBI Taxonomy" id="2970906"/>
    <lineage>
        <taxon>Bacteria</taxon>
        <taxon>Pseudomonadati</taxon>
        <taxon>Pseudomonadota</taxon>
        <taxon>Alphaproteobacteria</taxon>
        <taxon>Rhodospirillales</taxon>
        <taxon>Azospirillaceae</taxon>
        <taxon>Azospirillum</taxon>
    </lineage>
</organism>
<evidence type="ECO:0000259" key="1">
    <source>
        <dbReference type="Pfam" id="PF04326"/>
    </source>
</evidence>
<protein>
    <submittedName>
        <fullName evidence="2">Helix-turn-helix domain-containing protein</fullName>
    </submittedName>
</protein>
<dbReference type="InterPro" id="IPR007421">
    <property type="entry name" value="Schlafen_AlbA_2_dom"/>
</dbReference>
<dbReference type="Gene3D" id="3.30.950.30">
    <property type="entry name" value="Schlafen, AAA domain"/>
    <property type="match status" value="1"/>
</dbReference>
<accession>A0ABW8VH87</accession>
<evidence type="ECO:0000313" key="2">
    <source>
        <dbReference type="EMBL" id="MFL7905802.1"/>
    </source>
</evidence>
<feature type="domain" description="Schlafen AlbA-2" evidence="1">
    <location>
        <begin position="120"/>
        <end position="255"/>
    </location>
</feature>
<dbReference type="Proteomes" id="UP001628281">
    <property type="component" value="Unassembled WGS sequence"/>
</dbReference>
<name>A0ABW8VH87_9PROT</name>
<dbReference type="Pfam" id="PF04326">
    <property type="entry name" value="SLFN_AlbA_2"/>
    <property type="match status" value="1"/>
</dbReference>
<reference evidence="2 3" key="1">
    <citation type="submission" date="2024-11" db="EMBL/GenBank/DDBJ databases">
        <title>Draft genome sequences of two bacteria associated to sugarcane roots in Colombia.</title>
        <authorList>
            <person name="Pardo-Diaz S."/>
            <person name="Masmela-Mendoza J."/>
            <person name="Delgadillo-Duran P."/>
            <person name="Bautista E.J."/>
            <person name="Rojas-Tapias D.F."/>
        </authorList>
    </citation>
    <scope>NUCLEOTIDE SEQUENCE [LARGE SCALE GENOMIC DNA]</scope>
    <source>
        <strain evidence="2 3">Ap18</strain>
    </source>
</reference>
<dbReference type="EMBL" id="JBJLSN010000100">
    <property type="protein sequence ID" value="MFL7905802.1"/>
    <property type="molecule type" value="Genomic_DNA"/>
</dbReference>
<proteinExistence type="predicted"/>
<gene>
    <name evidence="2" type="ORF">ACJ41P_32070</name>
</gene>
<sequence length="478" mass="53004">MKKKRSISDNEVSLIKAMIARGMKNKDIQFFFNRPDRPVNSGRISQIRIGKYSDCAMLGAANAEELDAFLAGFTPKSVSVSVAVPSEKAPFIDQDLASHAILKTMFAEDEKGIWRFRHGESDRHECKESFGFKHPDKWLRAVAALANNKGGYVVFGVRDKTVVNDKIEEDSYKVIGLDNAEFKNADPVEFTKRLKAAFDPTPLVETVCLNIGEQEIGVMCVYQHAARPIISIRNEGQLVKEGEIYFRYPGQSSRIKYSDLRAILDERDRVAREQIMPMVEKLLSLGPRDAMIADLASGTLADGKQSFVIGEDLLNKIKFIREGEFAEKEGASTLRLVGDVQPIDASGSIIRKGFATPADLIRDFLEENSPYDPKEYIRCAVEVSNGAWLPMHYYAEKAELDRKALAAFIMGTNAPPKRRQLFADRASGKCSAYQKVGGAGTILLKQLMDGVLPNVQTEEDAVAVARAVTALEKEPKSA</sequence>
<dbReference type="RefSeq" id="WP_407825953.1">
    <property type="nucleotide sequence ID" value="NZ_JBJLSN010000100.1"/>
</dbReference>
<keyword evidence="3" id="KW-1185">Reference proteome</keyword>